<dbReference type="WBParaSite" id="MCU_006454-RB">
    <property type="protein sequence ID" value="MCU_006454-RB"/>
    <property type="gene ID" value="MCU_006454"/>
</dbReference>
<evidence type="ECO:0000313" key="6">
    <source>
        <dbReference type="EMBL" id="VDD75541.1"/>
    </source>
</evidence>
<dbReference type="Pfam" id="PF25025">
    <property type="entry name" value="EF-Ts_N"/>
    <property type="match status" value="1"/>
</dbReference>
<dbReference type="SUPFAM" id="SSF54713">
    <property type="entry name" value="Elongation factor Ts (EF-Ts), dimerisation domain"/>
    <property type="match status" value="1"/>
</dbReference>
<dbReference type="Gene3D" id="3.30.479.20">
    <property type="entry name" value="Elongation factor Ts, dimerisation domain"/>
    <property type="match status" value="2"/>
</dbReference>
<dbReference type="AlphaFoldDB" id="A0A0R3U4G9"/>
<dbReference type="OrthoDB" id="277235at2759"/>
<dbReference type="PANTHER" id="PTHR11741">
    <property type="entry name" value="ELONGATION FACTOR TS"/>
    <property type="match status" value="1"/>
</dbReference>
<comment type="similarity">
    <text evidence="1 4">Belongs to the EF-Ts family.</text>
</comment>
<keyword evidence="7" id="KW-1185">Reference proteome</keyword>
<dbReference type="HAMAP" id="MF_00050">
    <property type="entry name" value="EF_Ts"/>
    <property type="match status" value="1"/>
</dbReference>
<dbReference type="PANTHER" id="PTHR11741:SF0">
    <property type="entry name" value="ELONGATION FACTOR TS, MITOCHONDRIAL"/>
    <property type="match status" value="1"/>
</dbReference>
<dbReference type="GO" id="GO:0003746">
    <property type="term" value="F:translation elongation factor activity"/>
    <property type="evidence" value="ECO:0007669"/>
    <property type="project" value="UniProtKB-UniRule"/>
</dbReference>
<reference evidence="8 9" key="2">
    <citation type="submission" date="2019-11" db="UniProtKB">
        <authorList>
            <consortium name="WormBaseParasite"/>
        </authorList>
    </citation>
    <scope>IDENTIFICATION</scope>
</reference>
<evidence type="ECO:0000256" key="2">
    <source>
        <dbReference type="ARBA" id="ARBA00022768"/>
    </source>
</evidence>
<comment type="function">
    <text evidence="4">Associates with the EF-Tu.GDP complex and induces the exchange of GDP to GTP. It remains bound to the aminoacyl-tRNA.EF-Tu.GTP complex up to the GTP hydrolysis stage on the ribosome.</text>
</comment>
<evidence type="ECO:0000256" key="3">
    <source>
        <dbReference type="ARBA" id="ARBA00022917"/>
    </source>
</evidence>
<keyword evidence="3 4" id="KW-0648">Protein biosynthesis</keyword>
<name>A0A0R3U4G9_MESCO</name>
<proteinExistence type="inferred from homology"/>
<accession>A0A0R3U4G9</accession>
<dbReference type="STRING" id="53468.A0A0R3U4G9"/>
<keyword evidence="4" id="KW-0496">Mitochondrion</keyword>
<dbReference type="InterPro" id="IPR009060">
    <property type="entry name" value="UBA-like_sf"/>
</dbReference>
<dbReference type="Pfam" id="PF00889">
    <property type="entry name" value="EF_TS"/>
    <property type="match status" value="1"/>
</dbReference>
<comment type="subcellular location">
    <subcellularLocation>
        <location evidence="4">Mitochondrion</location>
    </subcellularLocation>
</comment>
<organism evidence="9">
    <name type="scientific">Mesocestoides corti</name>
    <name type="common">Flatworm</name>
    <dbReference type="NCBI Taxonomy" id="53468"/>
    <lineage>
        <taxon>Eukaryota</taxon>
        <taxon>Metazoa</taxon>
        <taxon>Spiralia</taxon>
        <taxon>Lophotrochozoa</taxon>
        <taxon>Platyhelminthes</taxon>
        <taxon>Cestoda</taxon>
        <taxon>Eucestoda</taxon>
        <taxon>Cyclophyllidea</taxon>
        <taxon>Mesocestoididae</taxon>
        <taxon>Mesocestoides</taxon>
    </lineage>
</organism>
<evidence type="ECO:0000313" key="9">
    <source>
        <dbReference type="WBParaSite" id="MCU_006454-RB"/>
    </source>
</evidence>
<dbReference type="InterPro" id="IPR036402">
    <property type="entry name" value="EF-Ts_dimer_sf"/>
</dbReference>
<evidence type="ECO:0000313" key="7">
    <source>
        <dbReference type="Proteomes" id="UP000267029"/>
    </source>
</evidence>
<dbReference type="Proteomes" id="UP000267029">
    <property type="component" value="Unassembled WGS sequence"/>
</dbReference>
<keyword evidence="2 4" id="KW-0251">Elongation factor</keyword>
<evidence type="ECO:0000259" key="5">
    <source>
        <dbReference type="Pfam" id="PF00889"/>
    </source>
</evidence>
<dbReference type="SUPFAM" id="SSF46934">
    <property type="entry name" value="UBA-like"/>
    <property type="match status" value="1"/>
</dbReference>
<dbReference type="Gene3D" id="1.10.8.10">
    <property type="entry name" value="DNA helicase RuvA subunit, C-terminal domain"/>
    <property type="match status" value="1"/>
</dbReference>
<dbReference type="InterPro" id="IPR018101">
    <property type="entry name" value="Transl_elong_Ts_CS"/>
</dbReference>
<dbReference type="WBParaSite" id="MCU_006454-RA">
    <property type="protein sequence ID" value="MCU_006454-RA"/>
    <property type="gene ID" value="MCU_006454"/>
</dbReference>
<dbReference type="EMBL" id="UXSR01000199">
    <property type="protein sequence ID" value="VDD75541.1"/>
    <property type="molecule type" value="Genomic_DNA"/>
</dbReference>
<dbReference type="GO" id="GO:0005739">
    <property type="term" value="C:mitochondrion"/>
    <property type="evidence" value="ECO:0007669"/>
    <property type="project" value="UniProtKB-SubCell"/>
</dbReference>
<evidence type="ECO:0000256" key="4">
    <source>
        <dbReference type="HAMAP-Rule" id="MF_03135"/>
    </source>
</evidence>
<sequence>MLCRSHKLLSPANYVFQCLNSKFATKSSSSNLSKLRKVTGHPFGFCREALAACDGDYERALGWLQEEATKRGMAKAEKLKSRPMSQGLIGMISTSRCVAAVEVNCETDFVARNQEFQSLVASTTESLFKNLLSATRESGTYRLSEEVLKTIPYASSPKSISEALAEAVASLGENMAIPQGVGMTLSADKANEKSRLMAYCHMSTAGVKKGVRDVQFGKYVAIVRYRHINNLKGTLAWQEQASRVSHQLCQHIVGMNPRPGVSFDDTPPAKNPDEERCLLRQPFLLDESLSVAALLEQNEILLEDFVRVECGLEND</sequence>
<protein>
    <recommendedName>
        <fullName evidence="4">Elongation factor Ts, mitochondrial</fullName>
        <shortName evidence="4">EF-Ts</shortName>
        <shortName evidence="4">EF-TsMt</shortName>
    </recommendedName>
</protein>
<feature type="domain" description="Translation elongation factor EFTs/EF1B dimerisation" evidence="5">
    <location>
        <begin position="99"/>
        <end position="258"/>
    </location>
</feature>
<evidence type="ECO:0000256" key="1">
    <source>
        <dbReference type="ARBA" id="ARBA00005532"/>
    </source>
</evidence>
<dbReference type="GO" id="GO:0070125">
    <property type="term" value="P:mitochondrial translational elongation"/>
    <property type="evidence" value="ECO:0007669"/>
    <property type="project" value="TreeGrafter"/>
</dbReference>
<dbReference type="InterPro" id="IPR014039">
    <property type="entry name" value="Transl_elong_EFTs/EF1B_dimer"/>
</dbReference>
<dbReference type="PROSITE" id="PS01127">
    <property type="entry name" value="EF_TS_2"/>
    <property type="match status" value="1"/>
</dbReference>
<gene>
    <name evidence="6" type="ORF">MCOS_LOCUS1544</name>
</gene>
<dbReference type="InterPro" id="IPR001816">
    <property type="entry name" value="Transl_elong_EFTs/EF1B"/>
</dbReference>
<reference evidence="6 7" key="1">
    <citation type="submission" date="2018-10" db="EMBL/GenBank/DDBJ databases">
        <authorList>
            <consortium name="Pathogen Informatics"/>
        </authorList>
    </citation>
    <scope>NUCLEOTIDE SEQUENCE [LARGE SCALE GENOMIC DNA]</scope>
</reference>
<evidence type="ECO:0000313" key="8">
    <source>
        <dbReference type="WBParaSite" id="MCU_006454-RA"/>
    </source>
</evidence>